<dbReference type="KEGG" id="flh:EJ997_10265"/>
<keyword evidence="2" id="KW-1185">Reference proteome</keyword>
<dbReference type="RefSeq" id="WP_126704470.1">
    <property type="nucleotide sequence ID" value="NZ_CP034593.1"/>
</dbReference>
<name>A0A3Q9G2T7_9ACTO</name>
<protein>
    <submittedName>
        <fullName evidence="1">Uncharacterized protein</fullName>
    </submittedName>
</protein>
<accession>A0A3Q9G2T7</accession>
<gene>
    <name evidence="1" type="ORF">EJ997_10265</name>
</gene>
<dbReference type="OrthoDB" id="4991523at2"/>
<evidence type="ECO:0000313" key="2">
    <source>
        <dbReference type="Proteomes" id="UP000280344"/>
    </source>
</evidence>
<dbReference type="Proteomes" id="UP000280344">
    <property type="component" value="Chromosome"/>
</dbReference>
<dbReference type="EMBL" id="CP034593">
    <property type="protein sequence ID" value="AZQ77667.1"/>
    <property type="molecule type" value="Genomic_DNA"/>
</dbReference>
<sequence length="106" mass="11587">MEVPSGWTGDGLLVVVQDAGGSGGYDIVLDDILIRFLVFHPDQETASSNARTLHGLVKRWGEEHAGVSFRDTIQRPTYDPDPDTGVPAYTMTVRLVFRAETVTVTP</sequence>
<evidence type="ECO:0000313" key="1">
    <source>
        <dbReference type="EMBL" id="AZQ77667.1"/>
    </source>
</evidence>
<proteinExistence type="predicted"/>
<reference evidence="1 2" key="1">
    <citation type="submission" date="2018-12" db="EMBL/GenBank/DDBJ databases">
        <title>Complete genome sequence of Flaviflexus sp. H23T48.</title>
        <authorList>
            <person name="Bae J.-W."/>
            <person name="Lee J.-Y."/>
        </authorList>
    </citation>
    <scope>NUCLEOTIDE SEQUENCE [LARGE SCALE GENOMIC DNA]</scope>
    <source>
        <strain evidence="1 2">H23T48</strain>
    </source>
</reference>
<dbReference type="AlphaFoldDB" id="A0A3Q9G2T7"/>
<organism evidence="1 2">
    <name type="scientific">Flaviflexus ciconiae</name>
    <dbReference type="NCBI Taxonomy" id="2496867"/>
    <lineage>
        <taxon>Bacteria</taxon>
        <taxon>Bacillati</taxon>
        <taxon>Actinomycetota</taxon>
        <taxon>Actinomycetes</taxon>
        <taxon>Actinomycetales</taxon>
        <taxon>Actinomycetaceae</taxon>
        <taxon>Flaviflexus</taxon>
    </lineage>
</organism>